<accession>A0ABQ2VFG9</accession>
<reference evidence="3" key="1">
    <citation type="journal article" date="2019" name="Int. J. Syst. Evol. Microbiol.">
        <title>The Global Catalogue of Microorganisms (GCM) 10K type strain sequencing project: providing services to taxonomists for standard genome sequencing and annotation.</title>
        <authorList>
            <consortium name="The Broad Institute Genomics Platform"/>
            <consortium name="The Broad Institute Genome Sequencing Center for Infectious Disease"/>
            <person name="Wu L."/>
            <person name="Ma J."/>
        </authorList>
    </citation>
    <scope>NUCLEOTIDE SEQUENCE [LARGE SCALE GENOMIC DNA]</scope>
    <source>
        <strain evidence="3">JCM 3296</strain>
    </source>
</reference>
<dbReference type="InterPro" id="IPR027417">
    <property type="entry name" value="P-loop_NTPase"/>
</dbReference>
<dbReference type="RefSeq" id="WP_189259303.1">
    <property type="nucleotide sequence ID" value="NZ_BMRE01000070.1"/>
</dbReference>
<keyword evidence="3" id="KW-1185">Reference proteome</keyword>
<dbReference type="Pfam" id="PF19993">
    <property type="entry name" value="DO-GTPase2"/>
    <property type="match status" value="1"/>
</dbReference>
<proteinExistence type="predicted"/>
<evidence type="ECO:0000259" key="1">
    <source>
        <dbReference type="Pfam" id="PF19993"/>
    </source>
</evidence>
<sequence>MTAPTESKRVTCPICLEPFTWREEELYRRVTDSSGARWVRADLSNIHNPVKRSDRRARCYVQCPNPSRENREHYLPISYRDHGEPIIIGLVGRGESGKTHLLATMIHAALRGDLRHHGLAFEPADELRHMAFQLEINELMRGNKLEATEDLKEEFTTYLLVRTSAGTTRPVVFFDVAGEDFVRSGAQGLGGQFVLGATALMFVDHPAEAVPSLYGSPERNVNPAFAGALQRLAQRKDMADLPVVMVLTKADELRYQHPVDHWIRLDDAREPLSAAQFRAESRDVYAFLDRYDAQPMLDTYEKFRRGTLHVVSATGVAVDLNNQYPRGVRPARVLRPLLALMAMIGLVDHPEAVEVGT</sequence>
<dbReference type="SUPFAM" id="SSF52540">
    <property type="entry name" value="P-loop containing nucleoside triphosphate hydrolases"/>
    <property type="match status" value="1"/>
</dbReference>
<feature type="domain" description="Double-GTPase 2" evidence="1">
    <location>
        <begin position="86"/>
        <end position="274"/>
    </location>
</feature>
<protein>
    <recommendedName>
        <fullName evidence="1">Double-GTPase 2 domain-containing protein</fullName>
    </recommendedName>
</protein>
<dbReference type="EMBL" id="BMRE01000070">
    <property type="protein sequence ID" value="GGU79740.1"/>
    <property type="molecule type" value="Genomic_DNA"/>
</dbReference>
<gene>
    <name evidence="2" type="ORF">GCM10010178_83270</name>
</gene>
<comment type="caution">
    <text evidence="2">The sequence shown here is derived from an EMBL/GenBank/DDBJ whole genome shotgun (WGS) entry which is preliminary data.</text>
</comment>
<dbReference type="Proteomes" id="UP000649573">
    <property type="component" value="Unassembled WGS sequence"/>
</dbReference>
<evidence type="ECO:0000313" key="3">
    <source>
        <dbReference type="Proteomes" id="UP000649573"/>
    </source>
</evidence>
<evidence type="ECO:0000313" key="2">
    <source>
        <dbReference type="EMBL" id="GGU79740.1"/>
    </source>
</evidence>
<name>A0ABQ2VFG9_9PSEU</name>
<organism evidence="2 3">
    <name type="scientific">Lentzea flava</name>
    <dbReference type="NCBI Taxonomy" id="103732"/>
    <lineage>
        <taxon>Bacteria</taxon>
        <taxon>Bacillati</taxon>
        <taxon>Actinomycetota</taxon>
        <taxon>Actinomycetes</taxon>
        <taxon>Pseudonocardiales</taxon>
        <taxon>Pseudonocardiaceae</taxon>
        <taxon>Lentzea</taxon>
    </lineage>
</organism>
<dbReference type="InterPro" id="IPR045528">
    <property type="entry name" value="DO-GTPase2"/>
</dbReference>